<evidence type="ECO:0000313" key="3">
    <source>
        <dbReference type="EMBL" id="RDW56912.1"/>
    </source>
</evidence>
<dbReference type="InterPro" id="IPR056884">
    <property type="entry name" value="NPHP3-like_N"/>
</dbReference>
<protein>
    <recommendedName>
        <fullName evidence="2">NACHT domain-containing protein</fullName>
    </recommendedName>
</protein>
<evidence type="ECO:0000259" key="2">
    <source>
        <dbReference type="PROSITE" id="PS50837"/>
    </source>
</evidence>
<organism evidence="3 4">
    <name type="scientific">Coleophoma crateriformis</name>
    <dbReference type="NCBI Taxonomy" id="565419"/>
    <lineage>
        <taxon>Eukaryota</taxon>
        <taxon>Fungi</taxon>
        <taxon>Dikarya</taxon>
        <taxon>Ascomycota</taxon>
        <taxon>Pezizomycotina</taxon>
        <taxon>Leotiomycetes</taxon>
        <taxon>Helotiales</taxon>
        <taxon>Dermateaceae</taxon>
        <taxon>Coleophoma</taxon>
    </lineage>
</organism>
<dbReference type="PANTHER" id="PTHR10039">
    <property type="entry name" value="AMELOGENIN"/>
    <property type="match status" value="1"/>
</dbReference>
<comment type="caution">
    <text evidence="3">The sequence shown here is derived from an EMBL/GenBank/DDBJ whole genome shotgun (WGS) entry which is preliminary data.</text>
</comment>
<name>A0A3D8Q526_9HELO</name>
<dbReference type="Pfam" id="PF24883">
    <property type="entry name" value="NPHP3_N"/>
    <property type="match status" value="1"/>
</dbReference>
<dbReference type="PROSITE" id="PS50837">
    <property type="entry name" value="NACHT"/>
    <property type="match status" value="1"/>
</dbReference>
<evidence type="ECO:0000256" key="1">
    <source>
        <dbReference type="ARBA" id="ARBA00022737"/>
    </source>
</evidence>
<dbReference type="Gene3D" id="3.40.50.300">
    <property type="entry name" value="P-loop containing nucleotide triphosphate hydrolases"/>
    <property type="match status" value="1"/>
</dbReference>
<proteinExistence type="predicted"/>
<dbReference type="InterPro" id="IPR055530">
    <property type="entry name" value="DUF7104"/>
</dbReference>
<sequence length="2361" mass="267837">MENNLWQSAFDRLEPTDREAFKDLSNEQSFTLEKLQKLVQDHLRLSNGKRTVFLIGSREIVIREIIGKIATWLNKFLAIGSVAVQYDPVHAALPWAAICFILQSALNGMQAHASLINLMELIIKLLARYRIVTALYLRNVQGQAAAQLQTSMTTLFTLILQALSHGIKLLEHKTAVRAMISTLGIDKCSELELKLKEKDGDTQVICTLVETEWSIDTSDSLHDMTKKSGFIQEDMERMKQMLLSFEEPLLGLAPQVQYIVDDIAGMASTISTSFQGLNFVTVAKKKRVLRWLSRTQYSEHHLNNRKFRSEGSGEWLLKTEKFKDWKSRPESAVLWLHGSPGSGKTFLTSRVIDSFLQGQETAYPAPPVAYFYCSRSAAAEDRGDPDNVLRSIVKQLARPTDSIPLPEPVARRYQEIVDSDQERLLQMDECVELIIELKDMDSATIIVDGLDECSGRDRKREELFQALKTIASSPGKAIKIFVSSRDEMDIKTAFLSYPDLWICAQDNKADIQKYVTEQLEKETQKRSISPKLFIAIQKKLVDKAEGIFRWVSLQLQSLFDRNVNKLEGDMYAQLEKLPEGLQASYHIIYEQLLSQGSSSRIIAHKAIAWLLCAKQPLSAAEFIQALNVGSSRCDVTTKEEVIDICCNFIKYDEDLDQFRIFHLSVTNYFEDQRTDWLKPRQHRVVAYMCLERCLSRSSRRQQFTANRANKTFRDYANVYWAHHCSLAGGDQAIGILNVELESILHKFLLGGQSTAREFSEWHRSSGASLEVMDVVAGAPDCEDIREKLLDSLNSYNTHPPSRVLVACAFGFSEIVKEMLDRGEDFFVRTAVTRLQPLYIAVRHEHSSIQQMIELRIQHDHSSYVQSLRLDAAVRTGKDSFVAWLLDASKSKFITYGILQGAALYCNATIFTRLQNHFTGPISQIEFWKETLLSVAARNRDHGYKIVQLLLSGRRSVVEEVFTAAASNESQGLSILRLLLGVSKPAEIGRKVIEAAVKNYEIGSGVLKLIMTYYPHWEPDEDIIITCATTGSTRTFEILLDAFSSVEISQNILAAAVRNIRCGLELIQMLLTYNIKVTTVDDIIINAMQNFKLGSEIVELILDHFPGVTSAVLEFVTTMSRPDIRVVRELLDSSNKLVLSDIALRNAASNRYSANELLKIFHELRKDEITTRSILLADSIVGNQKIEPAILKDAMSSVSDTSLLRDELWHVTTFSNAEILRVYLSYVDPPDTLEEFLENVVANKICGLEMVETIFEEIPRLKITTGTIETATKNEDFGYEMVTYLLSRDTEVAISTNAVVAACRNQGHGILILPVLLELFQGDSLTEEITMSCAYNQAHAFELMDLLFQHNGVTWSGKPHLTTLFCEVSVHLGNFKSLKPLLQEGQDLDIYMELYGLGGATRMDLETFDHLVKFCDDDIIIHDIIYQVISGRYGEDDFNIVPRLLRRIPPHSLDLSLCGFAARREDGAAQMLQLLQDSGFDIVVDRDIVLAAAQRNSIDALVVLSLHNWLFEIDEEVLITAAQNVWQGLSIFRLLWKKQEDLEVTEAVLKAAVSNEGDQVLPILQFLWKRQDHLEVTEAVLTAAVSNEGDQVLRVLQFLWGKQEGLEITEAVLKAAVSNREWQVLPILQFLWSKQEGIEVTEAMLEVALSNEWQELKVIQFLWRKQEGLEVTEAMLEAALSNEVLQVLQALPMLQFFWKQQELQVTEAVLEAAVSNEGDRVLPILQYLWRKQEGLEVTEAVLEAAVSNTWRVLPVLKFLWRKQEGLEVTQAVLEAAVSNGGEQVLLALQFLWKQQDLEVTDAVLEAAVSNEGQQALSMLQFLWKQQAGLEVTEIILKAAVSNGGQQVLPVLQLLCSKQEGLEVTEALLEAAVSNEGRQALRVLQFLWKQQTNLEVTEAVLKAVVSNEGRQVLPMLQFLWGKRDYNHVTNDLLEAAASNKQHRVQLIQFLWEYQDHLKITNTILKAAALNEKWGLRILQYLCEKLQQIDITEDVLTAATWNWTQGVRILRFLYSKQKALHVTGNTLETAVLNERRAVQILEVLWKMQDNLCITECVLQAAVSNKQQGKRLLQFLWKKQDSLQISDKVLQAAVSNQGQGVQVLQYIWNKQHNLHITEAILKAAMSNKQQGLQVLQFLYKQQPNLHITMDTFRTALKNLKRGVQAVVFLRAKQPDLQISSDVLEAAAENEESGLKILQFLTQKQGELQINEALLEHAAGNWKQGLRIVKFLYSKQDNLQITADVLSAAAGNWEQGLQILQYVWKKSSNLQITAEVLKAAARNWRQGVEILRFLWGKQEKINVSEEVMNAARTSYEHGVNILENRWRAEFGYQTPIMIYWRLSFQRHQRHHILSLLESQRNHLQVM</sequence>
<dbReference type="InterPro" id="IPR007111">
    <property type="entry name" value="NACHT_NTPase"/>
</dbReference>
<dbReference type="SUPFAM" id="SSF48403">
    <property type="entry name" value="Ankyrin repeat"/>
    <property type="match status" value="1"/>
</dbReference>
<keyword evidence="1" id="KW-0677">Repeat</keyword>
<dbReference type="Proteomes" id="UP000256328">
    <property type="component" value="Unassembled WGS sequence"/>
</dbReference>
<dbReference type="PANTHER" id="PTHR10039:SF16">
    <property type="entry name" value="GPI INOSITOL-DEACYLASE"/>
    <property type="match status" value="1"/>
</dbReference>
<keyword evidence="4" id="KW-1185">Reference proteome</keyword>
<feature type="domain" description="NACHT" evidence="2">
    <location>
        <begin position="332"/>
        <end position="485"/>
    </location>
</feature>
<dbReference type="Pfam" id="PF23397">
    <property type="entry name" value="DUF7104"/>
    <property type="match status" value="7"/>
</dbReference>
<accession>A0A3D8Q526</accession>
<dbReference type="InterPro" id="IPR036770">
    <property type="entry name" value="Ankyrin_rpt-contain_sf"/>
</dbReference>
<dbReference type="EMBL" id="PDLN01000024">
    <property type="protein sequence ID" value="RDW56912.1"/>
    <property type="molecule type" value="Genomic_DNA"/>
</dbReference>
<reference evidence="3 4" key="1">
    <citation type="journal article" date="2018" name="IMA Fungus">
        <title>IMA Genome-F 9: Draft genome sequence of Annulohypoxylon stygium, Aspergillus mulundensis, Berkeleyomyces basicola (syn. Thielaviopsis basicola), Ceratocystis smalleyi, two Cercospora beticola strains, Coleophoma cylindrospora, Fusarium fracticaudum, Phialophora cf. hyalina, and Morchella septimelata.</title>
        <authorList>
            <person name="Wingfield B.D."/>
            <person name="Bills G.F."/>
            <person name="Dong Y."/>
            <person name="Huang W."/>
            <person name="Nel W.J."/>
            <person name="Swalarsk-Parry B.S."/>
            <person name="Vaghefi N."/>
            <person name="Wilken P.M."/>
            <person name="An Z."/>
            <person name="de Beer Z.W."/>
            <person name="De Vos L."/>
            <person name="Chen L."/>
            <person name="Duong T.A."/>
            <person name="Gao Y."/>
            <person name="Hammerbacher A."/>
            <person name="Kikkert J.R."/>
            <person name="Li Y."/>
            <person name="Li H."/>
            <person name="Li K."/>
            <person name="Li Q."/>
            <person name="Liu X."/>
            <person name="Ma X."/>
            <person name="Naidoo K."/>
            <person name="Pethybridge S.J."/>
            <person name="Sun J."/>
            <person name="Steenkamp E.T."/>
            <person name="van der Nest M.A."/>
            <person name="van Wyk S."/>
            <person name="Wingfield M.J."/>
            <person name="Xiong C."/>
            <person name="Yue Q."/>
            <person name="Zhang X."/>
        </authorList>
    </citation>
    <scope>NUCLEOTIDE SEQUENCE [LARGE SCALE GENOMIC DNA]</scope>
    <source>
        <strain evidence="3 4">BP5796</strain>
    </source>
</reference>
<dbReference type="InterPro" id="IPR027417">
    <property type="entry name" value="P-loop_NTPase"/>
</dbReference>
<evidence type="ECO:0000313" key="4">
    <source>
        <dbReference type="Proteomes" id="UP000256328"/>
    </source>
</evidence>
<gene>
    <name evidence="3" type="ORF">BP5796_12979</name>
</gene>
<dbReference type="SUPFAM" id="SSF52540">
    <property type="entry name" value="P-loop containing nucleoside triphosphate hydrolases"/>
    <property type="match status" value="1"/>
</dbReference>
<dbReference type="OrthoDB" id="7464126at2759"/>
<dbReference type="Gene3D" id="1.25.40.20">
    <property type="entry name" value="Ankyrin repeat-containing domain"/>
    <property type="match status" value="1"/>
</dbReference>